<dbReference type="AlphaFoldDB" id="A0A8E2F7U3"/>
<reference evidence="1 2" key="1">
    <citation type="journal article" date="2016" name="Nat. Commun.">
        <title>Ectomycorrhizal ecology is imprinted in the genome of the dominant symbiotic fungus Cenococcum geophilum.</title>
        <authorList>
            <consortium name="DOE Joint Genome Institute"/>
            <person name="Peter M."/>
            <person name="Kohler A."/>
            <person name="Ohm R.A."/>
            <person name="Kuo A."/>
            <person name="Krutzmann J."/>
            <person name="Morin E."/>
            <person name="Arend M."/>
            <person name="Barry K.W."/>
            <person name="Binder M."/>
            <person name="Choi C."/>
            <person name="Clum A."/>
            <person name="Copeland A."/>
            <person name="Grisel N."/>
            <person name="Haridas S."/>
            <person name="Kipfer T."/>
            <person name="LaButti K."/>
            <person name="Lindquist E."/>
            <person name="Lipzen A."/>
            <person name="Maire R."/>
            <person name="Meier B."/>
            <person name="Mihaltcheva S."/>
            <person name="Molinier V."/>
            <person name="Murat C."/>
            <person name="Poggeler S."/>
            <person name="Quandt C.A."/>
            <person name="Sperisen C."/>
            <person name="Tritt A."/>
            <person name="Tisserant E."/>
            <person name="Crous P.W."/>
            <person name="Henrissat B."/>
            <person name="Nehls U."/>
            <person name="Egli S."/>
            <person name="Spatafora J.W."/>
            <person name="Grigoriev I.V."/>
            <person name="Martin F.M."/>
        </authorList>
    </citation>
    <scope>NUCLEOTIDE SEQUENCE [LARGE SCALE GENOMIC DNA]</scope>
    <source>
        <strain evidence="1 2">CBS 207.34</strain>
    </source>
</reference>
<evidence type="ECO:0000313" key="1">
    <source>
        <dbReference type="EMBL" id="OCL12177.1"/>
    </source>
</evidence>
<name>A0A8E2F7U3_9PEZI</name>
<sequence length="339" mass="39480">MDKQPPIRRVDSGAHFIIKSTTMSTINTSQSWKTEISSDSGPFYRPNSWIIIEDCWHAFKKQFAGLEAMNRRLMTQGLDADKRRPHLLEAANAPLRQMSWREAILDDDYVITAWKKLRWLIKDWAVQNSNLAERPPSYSRRLRRLTRNPDAYRQSNKDRHLLIQAYLWHALNDYVFNSFNNGDFGQYWANNELNLRELRKMLQPSLDAEDAELKQYHMWRAKAAQLISQKTGPATVQEGTGSLHWLSMVYRDLEQITKPLADSKSMLLKIFEKAVQLDAELNRQRAFFYPGWCNENGSQYGFDLDSSSMEKVDGGKSGSVTLNFAARWLVKYQKRKGDF</sequence>
<evidence type="ECO:0000313" key="2">
    <source>
        <dbReference type="Proteomes" id="UP000250140"/>
    </source>
</evidence>
<dbReference type="OrthoDB" id="5213630at2759"/>
<dbReference type="Proteomes" id="UP000250140">
    <property type="component" value="Unassembled WGS sequence"/>
</dbReference>
<keyword evidence="2" id="KW-1185">Reference proteome</keyword>
<dbReference type="EMBL" id="KV748913">
    <property type="protein sequence ID" value="OCL12177.1"/>
    <property type="molecule type" value="Genomic_DNA"/>
</dbReference>
<gene>
    <name evidence="1" type="ORF">AOQ84DRAFT_373310</name>
</gene>
<proteinExistence type="predicted"/>
<protein>
    <submittedName>
        <fullName evidence="1">Uncharacterized protein</fullName>
    </submittedName>
</protein>
<organism evidence="1 2">
    <name type="scientific">Glonium stellatum</name>
    <dbReference type="NCBI Taxonomy" id="574774"/>
    <lineage>
        <taxon>Eukaryota</taxon>
        <taxon>Fungi</taxon>
        <taxon>Dikarya</taxon>
        <taxon>Ascomycota</taxon>
        <taxon>Pezizomycotina</taxon>
        <taxon>Dothideomycetes</taxon>
        <taxon>Pleosporomycetidae</taxon>
        <taxon>Gloniales</taxon>
        <taxon>Gloniaceae</taxon>
        <taxon>Glonium</taxon>
    </lineage>
</organism>
<accession>A0A8E2F7U3</accession>